<dbReference type="PANTHER" id="PTHR35176:SF6">
    <property type="entry name" value="HEME OXYGENASE HI_0854-RELATED"/>
    <property type="match status" value="1"/>
</dbReference>
<dbReference type="STRING" id="405948.SACE_4996"/>
<keyword evidence="1" id="KW-0560">Oxidoreductase</keyword>
<evidence type="ECO:0000313" key="3">
    <source>
        <dbReference type="EMBL" id="CAM04260.1"/>
    </source>
</evidence>
<accession>A4FJN5</accession>
<dbReference type="GO" id="GO:0070967">
    <property type="term" value="F:coenzyme F420 binding"/>
    <property type="evidence" value="ECO:0007669"/>
    <property type="project" value="TreeGrafter"/>
</dbReference>
<name>A4FJN5_SACEN</name>
<dbReference type="PANTHER" id="PTHR35176">
    <property type="entry name" value="HEME OXYGENASE HI_0854-RELATED"/>
    <property type="match status" value="1"/>
</dbReference>
<dbReference type="HOGENOM" id="CLU_1832448_0_0_11"/>
<gene>
    <name evidence="3" type="ordered locus">SACE_4996</name>
</gene>
<evidence type="ECO:0000313" key="4">
    <source>
        <dbReference type="Proteomes" id="UP000006728"/>
    </source>
</evidence>
<dbReference type="InterPro" id="IPR052019">
    <property type="entry name" value="F420H2_bilvrd_red/Heme_oxyg"/>
</dbReference>
<keyword evidence="4" id="KW-1185">Reference proteome</keyword>
<dbReference type="eggNOG" id="COG3871">
    <property type="taxonomic scope" value="Bacteria"/>
</dbReference>
<dbReference type="InterPro" id="IPR012349">
    <property type="entry name" value="Split_barrel_FMN-bd"/>
</dbReference>
<reference evidence="3 4" key="1">
    <citation type="journal article" date="2007" name="Nat. Biotechnol.">
        <title>Complete genome sequence of the erythromycin-producing bacterium Saccharopolyspora erythraea NRRL23338.</title>
        <authorList>
            <person name="Oliynyk M."/>
            <person name="Samborskyy M."/>
            <person name="Lester J.B."/>
            <person name="Mironenko T."/>
            <person name="Scott N."/>
            <person name="Dickens S."/>
            <person name="Haydock S.F."/>
            <person name="Leadlay P.F."/>
        </authorList>
    </citation>
    <scope>NUCLEOTIDE SEQUENCE [LARGE SCALE GENOMIC DNA]</scope>
    <source>
        <strain evidence="4">ATCC 11635 / DSM 40517 / JCM 4748 / NBRC 13426 / NCIMB 8594 / NRRL 2338</strain>
    </source>
</reference>
<proteinExistence type="predicted"/>
<protein>
    <recommendedName>
        <fullName evidence="2">Pyridoxamine 5'-phosphate oxidase N-terminal domain-containing protein</fullName>
    </recommendedName>
</protein>
<evidence type="ECO:0000256" key="1">
    <source>
        <dbReference type="ARBA" id="ARBA00023002"/>
    </source>
</evidence>
<dbReference type="GO" id="GO:0005829">
    <property type="term" value="C:cytosol"/>
    <property type="evidence" value="ECO:0007669"/>
    <property type="project" value="TreeGrafter"/>
</dbReference>
<dbReference type="Pfam" id="PF01243">
    <property type="entry name" value="PNPOx_N"/>
    <property type="match status" value="1"/>
</dbReference>
<dbReference type="Gene3D" id="2.30.110.10">
    <property type="entry name" value="Electron Transport, Fmn-binding Protein, Chain A"/>
    <property type="match status" value="1"/>
</dbReference>
<dbReference type="InterPro" id="IPR011576">
    <property type="entry name" value="Pyridox_Oxase_N"/>
</dbReference>
<sequence length="145" mass="16202">MEETVELDEVKAETARLSHWAHIATVGRDGKPDVVPVWPAWQEDTLWISTGSNSVKVRNIDHNPNVALHWQVDESGDGVEIWGTATVHTDIDTKRRLWTGVFSYNLDDFAPGGPESPEACFVAVRPERALALKHYGMAGRATWRV</sequence>
<dbReference type="AlphaFoldDB" id="A4FJN5"/>
<dbReference type="GO" id="GO:0016627">
    <property type="term" value="F:oxidoreductase activity, acting on the CH-CH group of donors"/>
    <property type="evidence" value="ECO:0007669"/>
    <property type="project" value="TreeGrafter"/>
</dbReference>
<dbReference type="OrthoDB" id="157302at2"/>
<dbReference type="Proteomes" id="UP000006728">
    <property type="component" value="Chromosome"/>
</dbReference>
<feature type="domain" description="Pyridoxamine 5'-phosphate oxidase N-terminal" evidence="2">
    <location>
        <begin position="18"/>
        <end position="130"/>
    </location>
</feature>
<dbReference type="EMBL" id="AM420293">
    <property type="protein sequence ID" value="CAM04260.1"/>
    <property type="molecule type" value="Genomic_DNA"/>
</dbReference>
<evidence type="ECO:0000259" key="2">
    <source>
        <dbReference type="Pfam" id="PF01243"/>
    </source>
</evidence>
<dbReference type="SUPFAM" id="SSF50475">
    <property type="entry name" value="FMN-binding split barrel"/>
    <property type="match status" value="1"/>
</dbReference>
<organism evidence="3 4">
    <name type="scientific">Saccharopolyspora erythraea (strain ATCC 11635 / DSM 40517 / JCM 4748 / NBRC 13426 / NCIMB 8594 / NRRL 2338)</name>
    <dbReference type="NCBI Taxonomy" id="405948"/>
    <lineage>
        <taxon>Bacteria</taxon>
        <taxon>Bacillati</taxon>
        <taxon>Actinomycetota</taxon>
        <taxon>Actinomycetes</taxon>
        <taxon>Pseudonocardiales</taxon>
        <taxon>Pseudonocardiaceae</taxon>
        <taxon>Saccharopolyspora</taxon>
    </lineage>
</organism>
<dbReference type="KEGG" id="sen:SACE_4996"/>